<dbReference type="PaxDb" id="4113-PGSC0003DMT400091199"/>
<evidence type="ECO:0000256" key="1">
    <source>
        <dbReference type="SAM" id="MobiDB-lite"/>
    </source>
</evidence>
<dbReference type="EnsemblPlants" id="PGSC0003DMT400091199">
    <property type="protein sequence ID" value="PGSC0003DMT400091199"/>
    <property type="gene ID" value="PGSC0003DMG400040770"/>
</dbReference>
<dbReference type="AlphaFoldDB" id="M1DM27"/>
<reference evidence="2" key="2">
    <citation type="submission" date="2015-06" db="UniProtKB">
        <authorList>
            <consortium name="EnsemblPlants"/>
        </authorList>
    </citation>
    <scope>IDENTIFICATION</scope>
    <source>
        <strain evidence="2">DM1-3 516 R44</strain>
    </source>
</reference>
<dbReference type="Gramene" id="PGSC0003DMT400091199">
    <property type="protein sequence ID" value="PGSC0003DMT400091199"/>
    <property type="gene ID" value="PGSC0003DMG400040770"/>
</dbReference>
<reference evidence="3" key="1">
    <citation type="journal article" date="2011" name="Nature">
        <title>Genome sequence and analysis of the tuber crop potato.</title>
        <authorList>
            <consortium name="The Potato Genome Sequencing Consortium"/>
        </authorList>
    </citation>
    <scope>NUCLEOTIDE SEQUENCE [LARGE SCALE GENOMIC DNA]</scope>
    <source>
        <strain evidence="3">cv. DM1-3 516 R44</strain>
    </source>
</reference>
<protein>
    <submittedName>
        <fullName evidence="2">Uncharacterized protein</fullName>
    </submittedName>
</protein>
<organism evidence="2 3">
    <name type="scientific">Solanum tuberosum</name>
    <name type="common">Potato</name>
    <dbReference type="NCBI Taxonomy" id="4113"/>
    <lineage>
        <taxon>Eukaryota</taxon>
        <taxon>Viridiplantae</taxon>
        <taxon>Streptophyta</taxon>
        <taxon>Embryophyta</taxon>
        <taxon>Tracheophyta</taxon>
        <taxon>Spermatophyta</taxon>
        <taxon>Magnoliopsida</taxon>
        <taxon>eudicotyledons</taxon>
        <taxon>Gunneridae</taxon>
        <taxon>Pentapetalae</taxon>
        <taxon>asterids</taxon>
        <taxon>lamiids</taxon>
        <taxon>Solanales</taxon>
        <taxon>Solanaceae</taxon>
        <taxon>Solanoideae</taxon>
        <taxon>Solaneae</taxon>
        <taxon>Solanum</taxon>
    </lineage>
</organism>
<dbReference type="InParanoid" id="M1DM27"/>
<dbReference type="HOGENOM" id="CLU_2311148_0_0_1"/>
<name>M1DM27_SOLTU</name>
<feature type="compositionally biased region" description="Polar residues" evidence="1">
    <location>
        <begin position="1"/>
        <end position="19"/>
    </location>
</feature>
<feature type="region of interest" description="Disordered" evidence="1">
    <location>
        <begin position="1"/>
        <end position="25"/>
    </location>
</feature>
<accession>M1DM27</accession>
<evidence type="ECO:0000313" key="2">
    <source>
        <dbReference type="EnsemblPlants" id="PGSC0003DMT400091199"/>
    </source>
</evidence>
<evidence type="ECO:0000313" key="3">
    <source>
        <dbReference type="Proteomes" id="UP000011115"/>
    </source>
</evidence>
<dbReference type="Proteomes" id="UP000011115">
    <property type="component" value="Unassembled WGS sequence"/>
</dbReference>
<sequence length="100" mass="10867">MGQMGKSQPKTGPWNSPWSSRRAVKGTMVREMARGRGPSSITSQGPHMARRYVVPLMGLEGGHEVAQAVPSVKASSRPVWRVVVPMTGREGKCQMCPSTF</sequence>
<proteinExistence type="predicted"/>
<keyword evidence="3" id="KW-1185">Reference proteome</keyword>